<protein>
    <recommendedName>
        <fullName evidence="6">Caffeoyl-CoA O-methyltransferase</fullName>
    </recommendedName>
</protein>
<organism evidence="4 5">
    <name type="scientific">Allacma fusca</name>
    <dbReference type="NCBI Taxonomy" id="39272"/>
    <lineage>
        <taxon>Eukaryota</taxon>
        <taxon>Metazoa</taxon>
        <taxon>Ecdysozoa</taxon>
        <taxon>Arthropoda</taxon>
        <taxon>Hexapoda</taxon>
        <taxon>Collembola</taxon>
        <taxon>Symphypleona</taxon>
        <taxon>Sminthuridae</taxon>
        <taxon>Allacma</taxon>
    </lineage>
</organism>
<dbReference type="Proteomes" id="UP000708208">
    <property type="component" value="Unassembled WGS sequence"/>
</dbReference>
<dbReference type="GO" id="GO:0008171">
    <property type="term" value="F:O-methyltransferase activity"/>
    <property type="evidence" value="ECO:0007669"/>
    <property type="project" value="InterPro"/>
</dbReference>
<dbReference type="InterPro" id="IPR050362">
    <property type="entry name" value="Cation-dep_OMT"/>
</dbReference>
<dbReference type="PANTHER" id="PTHR10509">
    <property type="entry name" value="O-METHYLTRANSFERASE-RELATED"/>
    <property type="match status" value="1"/>
</dbReference>
<dbReference type="AlphaFoldDB" id="A0A8J2JJK1"/>
<name>A0A8J2JJK1_9HEXA</name>
<evidence type="ECO:0000256" key="3">
    <source>
        <dbReference type="ARBA" id="ARBA00022691"/>
    </source>
</evidence>
<evidence type="ECO:0000256" key="2">
    <source>
        <dbReference type="ARBA" id="ARBA00022679"/>
    </source>
</evidence>
<keyword evidence="2" id="KW-0808">Transferase</keyword>
<accession>A0A8J2JJK1</accession>
<dbReference type="Pfam" id="PF01596">
    <property type="entry name" value="Methyltransf_3"/>
    <property type="match status" value="1"/>
</dbReference>
<dbReference type="PANTHER" id="PTHR10509:SF14">
    <property type="entry name" value="CAFFEOYL-COA O-METHYLTRANSFERASE 3-RELATED"/>
    <property type="match status" value="1"/>
</dbReference>
<dbReference type="EMBL" id="CAJVCH010067048">
    <property type="protein sequence ID" value="CAG7720067.1"/>
    <property type="molecule type" value="Genomic_DNA"/>
</dbReference>
<keyword evidence="3" id="KW-0949">S-adenosyl-L-methionine</keyword>
<dbReference type="GO" id="GO:0008757">
    <property type="term" value="F:S-adenosylmethionine-dependent methyltransferase activity"/>
    <property type="evidence" value="ECO:0007669"/>
    <property type="project" value="TreeGrafter"/>
</dbReference>
<dbReference type="GO" id="GO:0032259">
    <property type="term" value="P:methylation"/>
    <property type="evidence" value="ECO:0007669"/>
    <property type="project" value="UniProtKB-KW"/>
</dbReference>
<evidence type="ECO:0000313" key="4">
    <source>
        <dbReference type="EMBL" id="CAG7720067.1"/>
    </source>
</evidence>
<gene>
    <name evidence="4" type="ORF">AFUS01_LOCUS9356</name>
</gene>
<dbReference type="PROSITE" id="PS51682">
    <property type="entry name" value="SAM_OMT_I"/>
    <property type="match status" value="1"/>
</dbReference>
<comment type="caution">
    <text evidence="4">The sequence shown here is derived from an EMBL/GenBank/DDBJ whole genome shotgun (WGS) entry which is preliminary data.</text>
</comment>
<dbReference type="OrthoDB" id="8180100at2759"/>
<keyword evidence="5" id="KW-1185">Reference proteome</keyword>
<reference evidence="4" key="1">
    <citation type="submission" date="2021-06" db="EMBL/GenBank/DDBJ databases">
        <authorList>
            <person name="Hodson N. C."/>
            <person name="Mongue J. A."/>
            <person name="Jaron S. K."/>
        </authorList>
    </citation>
    <scope>NUCLEOTIDE SEQUENCE</scope>
</reference>
<evidence type="ECO:0000313" key="5">
    <source>
        <dbReference type="Proteomes" id="UP000708208"/>
    </source>
</evidence>
<keyword evidence="1" id="KW-0489">Methyltransferase</keyword>
<dbReference type="InterPro" id="IPR002935">
    <property type="entry name" value="SAM_O-MeTrfase"/>
</dbReference>
<proteinExistence type="predicted"/>
<evidence type="ECO:0008006" key="6">
    <source>
        <dbReference type="Google" id="ProtNLM"/>
    </source>
</evidence>
<evidence type="ECO:0000256" key="1">
    <source>
        <dbReference type="ARBA" id="ARBA00022603"/>
    </source>
</evidence>
<sequence>MSSTTRGFKNVSDPDSLQEVLATKLEEVARLNKDPEVAEKLKGCIDFVDGLESFLKDSASEATPVQRKILTDTYKEPWTEYYETGKTTAKFRPSMATGYHEGQFLRIASQITKAKRILEIGTFTGHSAVALALSAYCEELVCLEYEPFLVDFVKSRIDGTPVENKIKFMIGVAMESLQKLKEEGRVFDLVFIDADKGNYINYYNFIMDNGLLEKSGTLMIDNTLWKGQVYSTSDNISPNGKVLKEFNEHVRQDPRVNQVVLPVHDGVSLIHRVEESD</sequence>